<proteinExistence type="predicted"/>
<accession>A0A975NAK8</accession>
<dbReference type="AlphaFoldDB" id="A0A975NAK8"/>
<organism evidence="1 2">
    <name type="scientific">Bradyrhizobium sediminis</name>
    <dbReference type="NCBI Taxonomy" id="2840469"/>
    <lineage>
        <taxon>Bacteria</taxon>
        <taxon>Pseudomonadati</taxon>
        <taxon>Pseudomonadota</taxon>
        <taxon>Alphaproteobacteria</taxon>
        <taxon>Hyphomicrobiales</taxon>
        <taxon>Nitrobacteraceae</taxon>
        <taxon>Bradyrhizobium</taxon>
    </lineage>
</organism>
<evidence type="ECO:0000313" key="2">
    <source>
        <dbReference type="Proteomes" id="UP000680839"/>
    </source>
</evidence>
<dbReference type="Proteomes" id="UP000680839">
    <property type="component" value="Chromosome"/>
</dbReference>
<reference evidence="1" key="1">
    <citation type="submission" date="2021-06" db="EMBL/GenBank/DDBJ databases">
        <title>Bradyrhizobium sp. S2-20-1 Genome sequencing.</title>
        <authorList>
            <person name="Jin L."/>
        </authorList>
    </citation>
    <scope>NUCLEOTIDE SEQUENCE</scope>
    <source>
        <strain evidence="1">S2-20-1</strain>
    </source>
</reference>
<dbReference type="RefSeq" id="WP_215620165.1">
    <property type="nucleotide sequence ID" value="NZ_CP076134.1"/>
</dbReference>
<sequence>MAEGQNISLYYKGSLNPSTMEARELIQVLSAFTRLTTKANRAYHGSTARTSVRIERVQPGSLDLQWIHEVAANAQTAFAALPALSFGIKDVAGLIKAWLDLLKFLKGQPPQKVQNVTNGTALQLENVSGQTTIVNGNVYNTFILNGIGTDAEKLELPAKHGAEKLELKSRGHRIGSYSKSDLSNFKPIKPKDKPIESEIEAILEVVAPVLEGDGMWRFKYGRTSITAKLTDEDYRQRVIDGEESFSHGDRLHARLKTIQENLGDKISTKHFVTKVLQRK</sequence>
<name>A0A975NAK8_9BRAD</name>
<evidence type="ECO:0000313" key="1">
    <source>
        <dbReference type="EMBL" id="QWG11270.1"/>
    </source>
</evidence>
<dbReference type="EMBL" id="CP076134">
    <property type="protein sequence ID" value="QWG11270.1"/>
    <property type="molecule type" value="Genomic_DNA"/>
</dbReference>
<protein>
    <submittedName>
        <fullName evidence="1">Uncharacterized protein</fullName>
    </submittedName>
</protein>
<gene>
    <name evidence="1" type="ORF">KMZ29_16080</name>
</gene>